<dbReference type="EMBL" id="AVPG01000034">
    <property type="protein sequence ID" value="KGX84635.1"/>
    <property type="molecule type" value="Genomic_DNA"/>
</dbReference>
<protein>
    <submittedName>
        <fullName evidence="2">Uncharacterized protein</fullName>
    </submittedName>
</protein>
<feature type="region of interest" description="Disordered" evidence="1">
    <location>
        <begin position="1"/>
        <end position="29"/>
    </location>
</feature>
<sequence>MDQDKFPKHTQNLGFNLERGEKGSNREHV</sequence>
<dbReference type="STRING" id="1385512.N784_12200"/>
<evidence type="ECO:0000256" key="1">
    <source>
        <dbReference type="SAM" id="MobiDB-lite"/>
    </source>
</evidence>
<feature type="compositionally biased region" description="Basic and acidic residues" evidence="1">
    <location>
        <begin position="18"/>
        <end position="29"/>
    </location>
</feature>
<dbReference type="Proteomes" id="UP000030401">
    <property type="component" value="Unassembled WGS sequence"/>
</dbReference>
<gene>
    <name evidence="2" type="ORF">N784_12200</name>
</gene>
<organism evidence="2 3">
    <name type="scientific">Pontibacillus litoralis JSM 072002</name>
    <dbReference type="NCBI Taxonomy" id="1385512"/>
    <lineage>
        <taxon>Bacteria</taxon>
        <taxon>Bacillati</taxon>
        <taxon>Bacillota</taxon>
        <taxon>Bacilli</taxon>
        <taxon>Bacillales</taxon>
        <taxon>Bacillaceae</taxon>
        <taxon>Pontibacillus</taxon>
    </lineage>
</organism>
<reference evidence="2 3" key="1">
    <citation type="submission" date="2013-08" db="EMBL/GenBank/DDBJ databases">
        <authorList>
            <person name="Huang J."/>
            <person name="Wang G."/>
        </authorList>
    </citation>
    <scope>NUCLEOTIDE SEQUENCE [LARGE SCALE GENOMIC DNA]</scope>
    <source>
        <strain evidence="2 3">JSM 072002</strain>
    </source>
</reference>
<accession>A0A0A5G0P4</accession>
<name>A0A0A5G0P4_9BACI</name>
<evidence type="ECO:0000313" key="3">
    <source>
        <dbReference type="Proteomes" id="UP000030401"/>
    </source>
</evidence>
<comment type="caution">
    <text evidence="2">The sequence shown here is derived from an EMBL/GenBank/DDBJ whole genome shotgun (WGS) entry which is preliminary data.</text>
</comment>
<proteinExistence type="predicted"/>
<keyword evidence="3" id="KW-1185">Reference proteome</keyword>
<dbReference type="AlphaFoldDB" id="A0A0A5G0P4"/>
<evidence type="ECO:0000313" key="2">
    <source>
        <dbReference type="EMBL" id="KGX84635.1"/>
    </source>
</evidence>